<dbReference type="PANTHER" id="PTHR46534:SF1">
    <property type="entry name" value="IGGFC-BINDING PROTEIN N-TERMINAL DOMAIN-CONTAINING PROTEIN"/>
    <property type="match status" value="1"/>
</dbReference>
<dbReference type="SUPFAM" id="SSF49299">
    <property type="entry name" value="PKD domain"/>
    <property type="match status" value="1"/>
</dbReference>
<dbReference type="PROSITE" id="PS50093">
    <property type="entry name" value="PKD"/>
    <property type="match status" value="1"/>
</dbReference>
<dbReference type="InterPro" id="IPR022409">
    <property type="entry name" value="PKD/Chitinase_dom"/>
</dbReference>
<dbReference type="Gene3D" id="2.60.40.740">
    <property type="match status" value="1"/>
</dbReference>
<dbReference type="Gene3D" id="2.60.40.10">
    <property type="entry name" value="Immunoglobulins"/>
    <property type="match status" value="1"/>
</dbReference>
<dbReference type="Pfam" id="PF18911">
    <property type="entry name" value="PKD_4"/>
    <property type="match status" value="1"/>
</dbReference>
<dbReference type="SMART" id="SM00089">
    <property type="entry name" value="PKD"/>
    <property type="match status" value="1"/>
</dbReference>
<evidence type="ECO:0000313" key="3">
    <source>
        <dbReference type="EMBL" id="SFO65657.1"/>
    </source>
</evidence>
<evidence type="ECO:0000256" key="1">
    <source>
        <dbReference type="SAM" id="SignalP"/>
    </source>
</evidence>
<dbReference type="PANTHER" id="PTHR46534">
    <property type="entry name" value="IGGFC_BINDING DOMAIN-CONTAINING PROTEIN"/>
    <property type="match status" value="1"/>
</dbReference>
<reference evidence="4" key="1">
    <citation type="submission" date="2016-10" db="EMBL/GenBank/DDBJ databases">
        <authorList>
            <person name="Varghese N."/>
            <person name="Submissions S."/>
        </authorList>
    </citation>
    <scope>NUCLEOTIDE SEQUENCE [LARGE SCALE GENOMIC DNA]</scope>
    <source>
        <strain evidence="4">DSM 15282</strain>
    </source>
</reference>
<dbReference type="InterPro" id="IPR035234">
    <property type="entry name" value="IgGFc-bd_N"/>
</dbReference>
<dbReference type="InterPro" id="IPR013783">
    <property type="entry name" value="Ig-like_fold"/>
</dbReference>
<sequence>MNSVWKRTIWTFLPIFLVCFSAFSQNSTLGRDFYIGFMDNNRRNSQPDKVVVIITANEKASGIIQTPKQAISFSLEAGQQLIREFDGEDEGVIHRESGQVEYRPFRITSSGDLAVHAINGRQYSTDGTVVLPYSSLSTEYLVMAHYDVFGPGQNPGSNQNFESTLLVVATENDTEIEIIPAARTVNTIPAGAPIRIVLNEGESYQVKAEGDLTGSRIKVLNANQNNCKLIAVFGGNKTSSAGDCGTSGDHIFQQAYPIQTWGKEYIHIPLAGRTSGEIVKVLASQDGTVVRINGEVKATLNARQSAKFEFGKNDIARIDANKPISAAVIAKSAACNEFGVAPLGDPSLFVLSPNSQMLKNIIFSTGKLIGGFNQNIEHYLTLLVNSGTEGQTILNGQNVGGNFLQVSGTNLSYTRIKVPFGVNSVSNPEGLIGYVYGSGSIESYGFAIGASLENVQFETESSYEFEVEGEKVACLNQEGLWKIIPDDPKFINFSWDFGDGSTSKSGQEVSHIFTKKGTYEVVITASTGTGACDSETEFKFEIEVTFVETELKGPASLCPGAEGIRYYLENSLNTDQVIWEIEGGEITQSNEEFALVNWDVVEGTGLIRITPIAENGCLGEVLEIEVEIQNNIEPEIPSGQAGLCGSTIEPLTYTVPYPVDGKDYFWQVSGGQILSGQSTEEIVVLWDENASERSVFYEESLSSDPSCFGVSKILNIGSFDALTVTEGNKISPSCPGESDGEIFLFIEGGSGDFIFEWEGFPENQGDFLKNIPAGNYQVKVIDQAGCGEIQLNISLEDPKPILINRIAVTDVSCAAESSGGAVLEISGGEPPYQVIGFESEWDGSRLSFTGLSKGTFELLLEDSKSCTMPFELVITGPDPLKLEFEELTPGCPGGLDGALEVKVSGGTPPYTYQWENGEALALLENLPSGEFSVTVTDSQGCQISGLGKVSESRPQVRMPTGFSPKDGPYQPISNCSISYKLMIFNRWGQLIFSGTEGWDGNHNANPMPPGAYSYYISYQYSLENGLNTDEKRGTFTLIN</sequence>
<dbReference type="STRING" id="226506.SAMN04488519_110137"/>
<dbReference type="EMBL" id="FOVW01000010">
    <property type="protein sequence ID" value="SFO65657.1"/>
    <property type="molecule type" value="Genomic_DNA"/>
</dbReference>
<dbReference type="Pfam" id="PF13585">
    <property type="entry name" value="CHU_C"/>
    <property type="match status" value="1"/>
</dbReference>
<dbReference type="InterPro" id="IPR035986">
    <property type="entry name" value="PKD_dom_sf"/>
</dbReference>
<gene>
    <name evidence="3" type="ORF">SAMN04488519_110137</name>
</gene>
<organism evidence="3 4">
    <name type="scientific">Algoriphagus ornithinivorans</name>
    <dbReference type="NCBI Taxonomy" id="226506"/>
    <lineage>
        <taxon>Bacteria</taxon>
        <taxon>Pseudomonadati</taxon>
        <taxon>Bacteroidota</taxon>
        <taxon>Cytophagia</taxon>
        <taxon>Cytophagales</taxon>
        <taxon>Cyclobacteriaceae</taxon>
        <taxon>Algoriphagus</taxon>
    </lineage>
</organism>
<feature type="chain" id="PRO_5011595772" evidence="1">
    <location>
        <begin position="25"/>
        <end position="1039"/>
    </location>
</feature>
<dbReference type="Pfam" id="PF13573">
    <property type="entry name" value="SprB"/>
    <property type="match status" value="1"/>
</dbReference>
<dbReference type="Pfam" id="PF17517">
    <property type="entry name" value="IgGFc_binding"/>
    <property type="match status" value="1"/>
</dbReference>
<dbReference type="InterPro" id="IPR000601">
    <property type="entry name" value="PKD_dom"/>
</dbReference>
<dbReference type="AlphaFoldDB" id="A0A1I5IYQ6"/>
<name>A0A1I5IYQ6_9BACT</name>
<dbReference type="InterPro" id="IPR045829">
    <property type="entry name" value="PKD_6"/>
</dbReference>
<accession>A0A1I5IYQ6</accession>
<dbReference type="Pfam" id="PF19408">
    <property type="entry name" value="PKD_6"/>
    <property type="match status" value="1"/>
</dbReference>
<dbReference type="InterPro" id="IPR025667">
    <property type="entry name" value="SprB_repeat"/>
</dbReference>
<keyword evidence="4" id="KW-1185">Reference proteome</keyword>
<protein>
    <submittedName>
        <fullName evidence="3">Gliding motility-associated C-terminal domain-containing protein</fullName>
    </submittedName>
</protein>
<dbReference type="Proteomes" id="UP000199564">
    <property type="component" value="Unassembled WGS sequence"/>
</dbReference>
<evidence type="ECO:0000259" key="2">
    <source>
        <dbReference type="PROSITE" id="PS50093"/>
    </source>
</evidence>
<keyword evidence="1" id="KW-0732">Signal</keyword>
<feature type="domain" description="PKD" evidence="2">
    <location>
        <begin position="487"/>
        <end position="536"/>
    </location>
</feature>
<evidence type="ECO:0000313" key="4">
    <source>
        <dbReference type="Proteomes" id="UP000199564"/>
    </source>
</evidence>
<proteinExistence type="predicted"/>
<feature type="signal peptide" evidence="1">
    <location>
        <begin position="1"/>
        <end position="24"/>
    </location>
</feature>
<dbReference type="CDD" id="cd00146">
    <property type="entry name" value="PKD"/>
    <property type="match status" value="1"/>
</dbReference>